<comment type="caution">
    <text evidence="1">The sequence shown here is derived from an EMBL/GenBank/DDBJ whole genome shotgun (WGS) entry which is preliminary data.</text>
</comment>
<dbReference type="RefSeq" id="WP_314518403.1">
    <property type="nucleotide sequence ID" value="NZ_JASJOU010000018.1"/>
</dbReference>
<dbReference type="AlphaFoldDB" id="A0AAE3UJG1"/>
<dbReference type="Proteomes" id="UP001232063">
    <property type="component" value="Unassembled WGS sequence"/>
</dbReference>
<keyword evidence="2" id="KW-1185">Reference proteome</keyword>
<gene>
    <name evidence="1" type="ORF">QNI22_34790</name>
</gene>
<name>A0AAE3UJG1_9BACT</name>
<organism evidence="1 2">
    <name type="scientific">Xanthocytophaga agilis</name>
    <dbReference type="NCBI Taxonomy" id="3048010"/>
    <lineage>
        <taxon>Bacteria</taxon>
        <taxon>Pseudomonadati</taxon>
        <taxon>Bacteroidota</taxon>
        <taxon>Cytophagia</taxon>
        <taxon>Cytophagales</taxon>
        <taxon>Rhodocytophagaceae</taxon>
        <taxon>Xanthocytophaga</taxon>
    </lineage>
</organism>
<sequence length="250" mass="29037">MKKKDYILLLVIVFTALLGFVTDLSAQADQKFVVEPGQIPIRIIPFNDQYTFSNFRQGTISFHNGQVVGALLNYNRLFGEIQFINSKGDTLSFAQEKLIQQVKIDDKLFYYDSENGYVNVATMYSSVKLAEKQLFTLEGSKGKNGRFSGYFGPTIYGNRGHSLETSEDGTIESNKLFRQETKYTLTFRKKIYYYFVDHNNRVHKARSYAVRKIFSRHRKEIDQYLIDNPINFKDPHDLHKLLTFCTQLVD</sequence>
<proteinExistence type="predicted"/>
<protein>
    <submittedName>
        <fullName evidence="1">Uncharacterized protein</fullName>
    </submittedName>
</protein>
<evidence type="ECO:0000313" key="1">
    <source>
        <dbReference type="EMBL" id="MDJ1505877.1"/>
    </source>
</evidence>
<evidence type="ECO:0000313" key="2">
    <source>
        <dbReference type="Proteomes" id="UP001232063"/>
    </source>
</evidence>
<accession>A0AAE3UJG1</accession>
<dbReference type="EMBL" id="JASJOU010000018">
    <property type="protein sequence ID" value="MDJ1505877.1"/>
    <property type="molecule type" value="Genomic_DNA"/>
</dbReference>
<reference evidence="1" key="1">
    <citation type="submission" date="2023-05" db="EMBL/GenBank/DDBJ databases">
        <authorList>
            <person name="Zhang X."/>
        </authorList>
    </citation>
    <scope>NUCLEOTIDE SEQUENCE</scope>
    <source>
        <strain evidence="1">BD1B2-1</strain>
    </source>
</reference>